<keyword evidence="4" id="KW-0378">Hydrolase</keyword>
<gene>
    <name evidence="4" type="ORF">KC640_03130</name>
</gene>
<dbReference type="GO" id="GO:0008270">
    <property type="term" value="F:zinc ion binding"/>
    <property type="evidence" value="ECO:0007669"/>
    <property type="project" value="InterPro"/>
</dbReference>
<evidence type="ECO:0000259" key="2">
    <source>
        <dbReference type="SMART" id="SM00644"/>
    </source>
</evidence>
<dbReference type="PANTHER" id="PTHR11022">
    <property type="entry name" value="PEPTIDOGLYCAN RECOGNITION PROTEIN"/>
    <property type="match status" value="1"/>
</dbReference>
<name>A0A955KZS1_9BACT</name>
<organism evidence="4 5">
    <name type="scientific">Candidatus Dojkabacteria bacterium</name>
    <dbReference type="NCBI Taxonomy" id="2099670"/>
    <lineage>
        <taxon>Bacteria</taxon>
        <taxon>Candidatus Dojkabacteria</taxon>
    </lineage>
</organism>
<dbReference type="InterPro" id="IPR015510">
    <property type="entry name" value="PGRP"/>
</dbReference>
<dbReference type="InterPro" id="IPR006619">
    <property type="entry name" value="PGRP_domain_met/bac"/>
</dbReference>
<dbReference type="GO" id="GO:0008745">
    <property type="term" value="F:N-acetylmuramoyl-L-alanine amidase activity"/>
    <property type="evidence" value="ECO:0007669"/>
    <property type="project" value="UniProtKB-EC"/>
</dbReference>
<dbReference type="Pfam" id="PF01510">
    <property type="entry name" value="Amidase_2"/>
    <property type="match status" value="1"/>
</dbReference>
<proteinExistence type="inferred from homology"/>
<dbReference type="EMBL" id="JAGQLI010000169">
    <property type="protein sequence ID" value="MCA9379398.1"/>
    <property type="molecule type" value="Genomic_DNA"/>
</dbReference>
<dbReference type="InterPro" id="IPR036505">
    <property type="entry name" value="Amidase/PGRP_sf"/>
</dbReference>
<feature type="domain" description="Peptidoglycan recognition protein family" evidence="3">
    <location>
        <begin position="157"/>
        <end position="302"/>
    </location>
</feature>
<dbReference type="EC" id="3.5.1.28" evidence="4"/>
<sequence length="501" mass="54961">MYIGSARKPQQIIFLVAAFFVLGLFCGANKVAAQVPESLAVNTASTQVAIPDGYIAIAFKWQQGTNFQYSFDGINYSYPVLGDDETEKMADGSSYSSLVFVPGYSRVVRFRNSNAGVITINLIPGLATPRSSELYTGSDSVIASQVNLSSGANYSELPIIRRDLWGANESYLNWYPEYWQNTRIIVHHTVFDSSTGDYPAVVRSIYYYHAVTLGWGDIGYNYIIDPNGNIYEGRTGGEAAIGGHAYANNAGSIGISFIGDFSYKLPTEAALLAFKNLAAERAIINNFALNWGTTVTGHRDQPQNNTACPGTGLYNSLETITIEAEAVRQTLVGGTIDLARQNMETALAGYPDTRLKLTFTNSGLTDVEKLALIPKYSGIKSVSDVVSNTVTIEVESWSYYYGYWHDDTYDRVKMLYLIFSLDPSFSNIELLTDFAFVGSYPANTGRMMIGDNPYLLFSRAAAPGSGNIEIRKITDDSLVDTLDVNSAAVSFADRRVYLLPH</sequence>
<dbReference type="CDD" id="cd06583">
    <property type="entry name" value="PGRP"/>
    <property type="match status" value="1"/>
</dbReference>
<evidence type="ECO:0000256" key="1">
    <source>
        <dbReference type="ARBA" id="ARBA00007553"/>
    </source>
</evidence>
<dbReference type="SMART" id="SM00644">
    <property type="entry name" value="Ami_2"/>
    <property type="match status" value="1"/>
</dbReference>
<protein>
    <submittedName>
        <fullName evidence="4">N-acetylmuramoyl-L-alanine amidase</fullName>
        <ecNumber evidence="4">3.5.1.28</ecNumber>
    </submittedName>
</protein>
<dbReference type="Proteomes" id="UP000760819">
    <property type="component" value="Unassembled WGS sequence"/>
</dbReference>
<dbReference type="PANTHER" id="PTHR11022:SF41">
    <property type="entry name" value="PEPTIDOGLYCAN-RECOGNITION PROTEIN LC-RELATED"/>
    <property type="match status" value="1"/>
</dbReference>
<dbReference type="GO" id="GO:0009253">
    <property type="term" value="P:peptidoglycan catabolic process"/>
    <property type="evidence" value="ECO:0007669"/>
    <property type="project" value="InterPro"/>
</dbReference>
<dbReference type="SUPFAM" id="SSF55846">
    <property type="entry name" value="N-acetylmuramoyl-L-alanine amidase-like"/>
    <property type="match status" value="1"/>
</dbReference>
<accession>A0A955KZS1</accession>
<evidence type="ECO:0000313" key="5">
    <source>
        <dbReference type="Proteomes" id="UP000760819"/>
    </source>
</evidence>
<comment type="caution">
    <text evidence="4">The sequence shown here is derived from an EMBL/GenBank/DDBJ whole genome shotgun (WGS) entry which is preliminary data.</text>
</comment>
<dbReference type="InterPro" id="IPR002502">
    <property type="entry name" value="Amidase_domain"/>
</dbReference>
<dbReference type="AlphaFoldDB" id="A0A955KZS1"/>
<evidence type="ECO:0000259" key="3">
    <source>
        <dbReference type="SMART" id="SM00701"/>
    </source>
</evidence>
<reference evidence="4" key="1">
    <citation type="submission" date="2020-04" db="EMBL/GenBank/DDBJ databases">
        <authorList>
            <person name="Zhang T."/>
        </authorList>
    </citation>
    <scope>NUCLEOTIDE SEQUENCE</scope>
    <source>
        <strain evidence="4">HKST-UBA12</strain>
    </source>
</reference>
<dbReference type="SMART" id="SM00701">
    <property type="entry name" value="PGRP"/>
    <property type="match status" value="1"/>
</dbReference>
<feature type="domain" description="N-acetylmuramoyl-L-alanine amidase" evidence="2">
    <location>
        <begin position="170"/>
        <end position="310"/>
    </location>
</feature>
<feature type="non-terminal residue" evidence="4">
    <location>
        <position position="501"/>
    </location>
</feature>
<dbReference type="Gene3D" id="3.40.80.10">
    <property type="entry name" value="Peptidoglycan recognition protein-like"/>
    <property type="match status" value="1"/>
</dbReference>
<comment type="similarity">
    <text evidence="1">Belongs to the N-acetylmuramoyl-L-alanine amidase 2 family.</text>
</comment>
<evidence type="ECO:0000313" key="4">
    <source>
        <dbReference type="EMBL" id="MCA9379398.1"/>
    </source>
</evidence>
<reference evidence="4" key="2">
    <citation type="journal article" date="2021" name="Microbiome">
        <title>Successional dynamics and alternative stable states in a saline activated sludge microbial community over 9 years.</title>
        <authorList>
            <person name="Wang Y."/>
            <person name="Ye J."/>
            <person name="Ju F."/>
            <person name="Liu L."/>
            <person name="Boyd J.A."/>
            <person name="Deng Y."/>
            <person name="Parks D.H."/>
            <person name="Jiang X."/>
            <person name="Yin X."/>
            <person name="Woodcroft B.J."/>
            <person name="Tyson G.W."/>
            <person name="Hugenholtz P."/>
            <person name="Polz M.F."/>
            <person name="Zhang T."/>
        </authorList>
    </citation>
    <scope>NUCLEOTIDE SEQUENCE</scope>
    <source>
        <strain evidence="4">HKST-UBA12</strain>
    </source>
</reference>